<accession>A0AA44IYB3</accession>
<comment type="caution">
    <text evidence="1">The sequence shown here is derived from an EMBL/GenBank/DDBJ whole genome shotgun (WGS) entry which is preliminary data.</text>
</comment>
<dbReference type="AlphaFoldDB" id="A0AA44IYB3"/>
<keyword evidence="2" id="KW-1185">Reference proteome</keyword>
<proteinExistence type="predicted"/>
<dbReference type="Proteomes" id="UP001155820">
    <property type="component" value="Unassembled WGS sequence"/>
</dbReference>
<evidence type="ECO:0000313" key="2">
    <source>
        <dbReference type="Proteomes" id="UP001155820"/>
    </source>
</evidence>
<protein>
    <submittedName>
        <fullName evidence="1">Uncharacterized protein</fullName>
    </submittedName>
</protein>
<dbReference type="RefSeq" id="WP_172873692.1">
    <property type="nucleotide sequence ID" value="NZ_JABRWL010000005.1"/>
</dbReference>
<sequence>MLDTLEERRSGLEARLKQAPAEEDFGEKLRKLKAEVSPEAVELVINSAFYYLRGKRDFRCA</sequence>
<evidence type="ECO:0000313" key="1">
    <source>
        <dbReference type="EMBL" id="NRF19119.1"/>
    </source>
</evidence>
<gene>
    <name evidence="1" type="ORF">FOB26_08555</name>
</gene>
<organism evidence="1 2">
    <name type="scientific">Agrobacterium pusense</name>
    <dbReference type="NCBI Taxonomy" id="648995"/>
    <lineage>
        <taxon>Bacteria</taxon>
        <taxon>Pseudomonadati</taxon>
        <taxon>Pseudomonadota</taxon>
        <taxon>Alphaproteobacteria</taxon>
        <taxon>Hyphomicrobiales</taxon>
        <taxon>Rhizobiaceae</taxon>
        <taxon>Rhizobium/Agrobacterium group</taxon>
        <taxon>Agrobacterium</taxon>
    </lineage>
</organism>
<dbReference type="EMBL" id="JABRWM010000006">
    <property type="protein sequence ID" value="NRF19119.1"/>
    <property type="molecule type" value="Genomic_DNA"/>
</dbReference>
<reference evidence="1" key="1">
    <citation type="submission" date="2019-07" db="EMBL/GenBank/DDBJ databases">
        <title>FDA dAtabase for Regulatory Grade micrObial Sequences (FDA-ARGOS): Supporting development and validation of Infectious Disease Dx tests.</title>
        <authorList>
            <person name="Bachman M."/>
            <person name="Young C."/>
            <person name="Tallon L."/>
            <person name="Sadzewicz L."/>
            <person name="Vavikolanu K."/>
            <person name="Mehta A."/>
            <person name="Aluvathingal J."/>
            <person name="Nadendla S."/>
            <person name="Nandy P."/>
            <person name="Geyer C."/>
            <person name="Yan Y."/>
            <person name="Sichtig H."/>
        </authorList>
    </citation>
    <scope>NUCLEOTIDE SEQUENCE</scope>
    <source>
        <strain evidence="1">FDAARGOS_618</strain>
    </source>
</reference>
<name>A0AA44IYB3_9HYPH</name>